<dbReference type="InterPro" id="IPR040339">
    <property type="entry name" value="At1g16860-like"/>
</dbReference>
<proteinExistence type="predicted"/>
<dbReference type="PANTHER" id="PTHR33709">
    <property type="entry name" value="OSJNBA0035M09.9 PROTEIN"/>
    <property type="match status" value="1"/>
</dbReference>
<dbReference type="EMBL" id="SMOL01000768">
    <property type="protein sequence ID" value="KAB2597871.1"/>
    <property type="molecule type" value="Genomic_DNA"/>
</dbReference>
<protein>
    <submittedName>
        <fullName evidence="1">Membrane protein</fullName>
    </submittedName>
</protein>
<dbReference type="AlphaFoldDB" id="A0A5N5F733"/>
<reference evidence="1 2" key="1">
    <citation type="submission" date="2019-09" db="EMBL/GenBank/DDBJ databases">
        <authorList>
            <person name="Ou C."/>
        </authorList>
    </citation>
    <scope>NUCLEOTIDE SEQUENCE [LARGE SCALE GENOMIC DNA]</scope>
    <source>
        <strain evidence="1">S2</strain>
        <tissue evidence="1">Leaf</tissue>
    </source>
</reference>
<reference evidence="1 2" key="3">
    <citation type="submission" date="2019-11" db="EMBL/GenBank/DDBJ databases">
        <title>A de novo genome assembly of a pear dwarfing rootstock.</title>
        <authorList>
            <person name="Wang F."/>
            <person name="Wang J."/>
            <person name="Li S."/>
            <person name="Zhang Y."/>
            <person name="Fang M."/>
            <person name="Ma L."/>
            <person name="Zhao Y."/>
            <person name="Jiang S."/>
        </authorList>
    </citation>
    <scope>NUCLEOTIDE SEQUENCE [LARGE SCALE GENOMIC DNA]</scope>
    <source>
        <strain evidence="1">S2</strain>
        <tissue evidence="1">Leaf</tissue>
    </source>
</reference>
<dbReference type="OrthoDB" id="1875545at2759"/>
<gene>
    <name evidence="1" type="ORF">D8674_000791</name>
</gene>
<keyword evidence="2" id="KW-1185">Reference proteome</keyword>
<evidence type="ECO:0000313" key="2">
    <source>
        <dbReference type="Proteomes" id="UP000327157"/>
    </source>
</evidence>
<evidence type="ECO:0000313" key="1">
    <source>
        <dbReference type="EMBL" id="KAB2597871.1"/>
    </source>
</evidence>
<name>A0A5N5F733_9ROSA</name>
<reference evidence="2" key="2">
    <citation type="submission" date="2019-10" db="EMBL/GenBank/DDBJ databases">
        <title>A de novo genome assembly of a pear dwarfing rootstock.</title>
        <authorList>
            <person name="Wang F."/>
            <person name="Wang J."/>
            <person name="Li S."/>
            <person name="Zhang Y."/>
            <person name="Fang M."/>
            <person name="Ma L."/>
            <person name="Zhao Y."/>
            <person name="Jiang S."/>
        </authorList>
    </citation>
    <scope>NUCLEOTIDE SEQUENCE [LARGE SCALE GENOMIC DNA]</scope>
</reference>
<sequence>MRFCRYVQEGSSVTVFGMLHRNNDMTTIVQPPEVISTGCLWRQLLLPVDIDGMILRSSQTPGILSTKVQYNRQKDIVGRTRFFWMITQFPFIVYTFN</sequence>
<dbReference type="PANTHER" id="PTHR33709:SF20">
    <property type="entry name" value="OS04G0541900 PROTEIN"/>
    <property type="match status" value="1"/>
</dbReference>
<dbReference type="Proteomes" id="UP000327157">
    <property type="component" value="Chromosome 1"/>
</dbReference>
<accession>A0A5N5F733</accession>
<comment type="caution">
    <text evidence="1">The sequence shown here is derived from an EMBL/GenBank/DDBJ whole genome shotgun (WGS) entry which is preliminary data.</text>
</comment>
<organism evidence="1 2">
    <name type="scientific">Pyrus ussuriensis x Pyrus communis</name>
    <dbReference type="NCBI Taxonomy" id="2448454"/>
    <lineage>
        <taxon>Eukaryota</taxon>
        <taxon>Viridiplantae</taxon>
        <taxon>Streptophyta</taxon>
        <taxon>Embryophyta</taxon>
        <taxon>Tracheophyta</taxon>
        <taxon>Spermatophyta</taxon>
        <taxon>Magnoliopsida</taxon>
        <taxon>eudicotyledons</taxon>
        <taxon>Gunneridae</taxon>
        <taxon>Pentapetalae</taxon>
        <taxon>rosids</taxon>
        <taxon>fabids</taxon>
        <taxon>Rosales</taxon>
        <taxon>Rosaceae</taxon>
        <taxon>Amygdaloideae</taxon>
        <taxon>Maleae</taxon>
        <taxon>Pyrus</taxon>
    </lineage>
</organism>